<evidence type="ECO:0000256" key="2">
    <source>
        <dbReference type="PROSITE-ProRule" id="PRU00176"/>
    </source>
</evidence>
<evidence type="ECO:0000313" key="5">
    <source>
        <dbReference type="EMBL" id="KAK4538686.1"/>
    </source>
</evidence>
<evidence type="ECO:0000259" key="4">
    <source>
        <dbReference type="PROSITE" id="PS50102"/>
    </source>
</evidence>
<sequence>MEGVVRTGGFQRTSGAGGVQKSRRRRVERGNNNVAAANSTAAADDRPVNVSVGNLHPQVTSKDVADLFNSVGPTIAAFVRYDHEGRSKGTATVKYRDVRVARKAVQQFNGVPLDGQPMAVRMEPERTPGRKAVAASVHARLGPMRAVATAAAPSGSRRAAARPSTTVSVSPPQATGKGGLKIVASRDGARSVVALQSNKSSRRRRTRSGAAVAGDADVEMREDGTKMSAPGRRRRSRRRNRTDPSKSATVSGEKMAATATRPPAATAAAASAKPPPRSAADLDRELDEYRMAD</sequence>
<dbReference type="SUPFAM" id="SSF54928">
    <property type="entry name" value="RNA-binding domain, RBD"/>
    <property type="match status" value="1"/>
</dbReference>
<feature type="compositionally biased region" description="Basic residues" evidence="3">
    <location>
        <begin position="231"/>
        <end position="240"/>
    </location>
</feature>
<name>A0AAV9J2S5_CYACA</name>
<dbReference type="GO" id="GO:0006406">
    <property type="term" value="P:mRNA export from nucleus"/>
    <property type="evidence" value="ECO:0007669"/>
    <property type="project" value="TreeGrafter"/>
</dbReference>
<dbReference type="InterPro" id="IPR012677">
    <property type="entry name" value="Nucleotide-bd_a/b_plait_sf"/>
</dbReference>
<keyword evidence="6" id="KW-1185">Reference proteome</keyword>
<feature type="compositionally biased region" description="Low complexity" evidence="3">
    <location>
        <begin position="256"/>
        <end position="272"/>
    </location>
</feature>
<dbReference type="Proteomes" id="UP001301350">
    <property type="component" value="Unassembled WGS sequence"/>
</dbReference>
<proteinExistence type="predicted"/>
<dbReference type="GO" id="GO:0003729">
    <property type="term" value="F:mRNA binding"/>
    <property type="evidence" value="ECO:0007669"/>
    <property type="project" value="TreeGrafter"/>
</dbReference>
<dbReference type="Pfam" id="PF00076">
    <property type="entry name" value="RRM_1"/>
    <property type="match status" value="1"/>
</dbReference>
<feature type="compositionally biased region" description="Basic and acidic residues" evidence="3">
    <location>
        <begin position="280"/>
        <end position="293"/>
    </location>
</feature>
<evidence type="ECO:0000256" key="1">
    <source>
        <dbReference type="ARBA" id="ARBA00022884"/>
    </source>
</evidence>
<feature type="region of interest" description="Disordered" evidence="3">
    <location>
        <begin position="193"/>
        <end position="293"/>
    </location>
</feature>
<gene>
    <name evidence="5" type="ORF">CDCA_CDCA19G4711</name>
</gene>
<feature type="domain" description="RRM" evidence="4">
    <location>
        <begin position="48"/>
        <end position="125"/>
    </location>
</feature>
<feature type="region of interest" description="Disordered" evidence="3">
    <location>
        <begin position="150"/>
        <end position="179"/>
    </location>
</feature>
<dbReference type="PANTHER" id="PTHR19965">
    <property type="entry name" value="RNA AND EXPORT FACTOR BINDING PROTEIN"/>
    <property type="match status" value="1"/>
</dbReference>
<dbReference type="PANTHER" id="PTHR19965:SF82">
    <property type="entry name" value="THO COMPLEX SUBUNIT 4"/>
    <property type="match status" value="1"/>
</dbReference>
<dbReference type="InterPro" id="IPR035979">
    <property type="entry name" value="RBD_domain_sf"/>
</dbReference>
<dbReference type="InterPro" id="IPR000504">
    <property type="entry name" value="RRM_dom"/>
</dbReference>
<dbReference type="GO" id="GO:0005634">
    <property type="term" value="C:nucleus"/>
    <property type="evidence" value="ECO:0007669"/>
    <property type="project" value="TreeGrafter"/>
</dbReference>
<comment type="caution">
    <text evidence="5">The sequence shown here is derived from an EMBL/GenBank/DDBJ whole genome shotgun (WGS) entry which is preliminary data.</text>
</comment>
<protein>
    <recommendedName>
        <fullName evidence="4">RRM domain-containing protein</fullName>
    </recommendedName>
</protein>
<feature type="region of interest" description="Disordered" evidence="3">
    <location>
        <begin position="1"/>
        <end position="49"/>
    </location>
</feature>
<dbReference type="SMART" id="SM00360">
    <property type="entry name" value="RRM"/>
    <property type="match status" value="1"/>
</dbReference>
<dbReference type="CDD" id="cd12418">
    <property type="entry name" value="RRM_Aly_REF_like"/>
    <property type="match status" value="1"/>
</dbReference>
<organism evidence="5 6">
    <name type="scientific">Cyanidium caldarium</name>
    <name type="common">Red alga</name>
    <dbReference type="NCBI Taxonomy" id="2771"/>
    <lineage>
        <taxon>Eukaryota</taxon>
        <taxon>Rhodophyta</taxon>
        <taxon>Bangiophyceae</taxon>
        <taxon>Cyanidiales</taxon>
        <taxon>Cyanidiaceae</taxon>
        <taxon>Cyanidium</taxon>
    </lineage>
</organism>
<dbReference type="EMBL" id="JANCYW010000019">
    <property type="protein sequence ID" value="KAK4538686.1"/>
    <property type="molecule type" value="Genomic_DNA"/>
</dbReference>
<dbReference type="AlphaFoldDB" id="A0AAV9J2S5"/>
<evidence type="ECO:0000313" key="6">
    <source>
        <dbReference type="Proteomes" id="UP001301350"/>
    </source>
</evidence>
<reference evidence="5 6" key="1">
    <citation type="submission" date="2022-07" db="EMBL/GenBank/DDBJ databases">
        <title>Genome-wide signatures of adaptation to extreme environments.</title>
        <authorList>
            <person name="Cho C.H."/>
            <person name="Yoon H.S."/>
        </authorList>
    </citation>
    <scope>NUCLEOTIDE SEQUENCE [LARGE SCALE GENOMIC DNA]</scope>
    <source>
        <strain evidence="5 6">DBV 063 E5</strain>
    </source>
</reference>
<keyword evidence="1 2" id="KW-0694">RNA-binding</keyword>
<dbReference type="Gene3D" id="3.30.70.330">
    <property type="match status" value="1"/>
</dbReference>
<dbReference type="PROSITE" id="PS50102">
    <property type="entry name" value="RRM"/>
    <property type="match status" value="1"/>
</dbReference>
<evidence type="ECO:0000256" key="3">
    <source>
        <dbReference type="SAM" id="MobiDB-lite"/>
    </source>
</evidence>
<feature type="compositionally biased region" description="Low complexity" evidence="3">
    <location>
        <begin position="30"/>
        <end position="42"/>
    </location>
</feature>
<feature type="compositionally biased region" description="Low complexity" evidence="3">
    <location>
        <begin position="150"/>
        <end position="166"/>
    </location>
</feature>
<accession>A0AAV9J2S5</accession>
<dbReference type="InterPro" id="IPR051229">
    <property type="entry name" value="ALYREF_mRNA_export"/>
</dbReference>